<feature type="domain" description="RING-type" evidence="10">
    <location>
        <begin position="50"/>
        <end position="89"/>
    </location>
</feature>
<dbReference type="CDD" id="cd22584">
    <property type="entry name" value="Rcat_RBR_unk"/>
    <property type="match status" value="1"/>
</dbReference>
<keyword evidence="6 9" id="KW-0863">Zinc-finger</keyword>
<dbReference type="InterPro" id="IPR031127">
    <property type="entry name" value="E3_UB_ligase_RBR"/>
</dbReference>
<dbReference type="PROSITE" id="PS50089">
    <property type="entry name" value="ZF_RING_2"/>
    <property type="match status" value="1"/>
</dbReference>
<dbReference type="GO" id="GO:0016567">
    <property type="term" value="P:protein ubiquitination"/>
    <property type="evidence" value="ECO:0007669"/>
    <property type="project" value="InterPro"/>
</dbReference>
<evidence type="ECO:0000259" key="11">
    <source>
        <dbReference type="PROSITE" id="PS51873"/>
    </source>
</evidence>
<dbReference type="Gene3D" id="3.30.40.10">
    <property type="entry name" value="Zinc/RING finger domain, C3HC4 (zinc finger)"/>
    <property type="match status" value="1"/>
</dbReference>
<keyword evidence="7" id="KW-0833">Ubl conjugation pathway</keyword>
<dbReference type="InterPro" id="IPR013083">
    <property type="entry name" value="Znf_RING/FYVE/PHD"/>
</dbReference>
<dbReference type="Pfam" id="PF26200">
    <property type="entry name" value="Rcat_RNF216"/>
    <property type="match status" value="1"/>
</dbReference>
<comment type="catalytic activity">
    <reaction evidence="1">
        <text>[E2 ubiquitin-conjugating enzyme]-S-ubiquitinyl-L-cysteine + [acceptor protein]-L-lysine = [E2 ubiquitin-conjugating enzyme]-L-cysteine + [acceptor protein]-N(6)-ubiquitinyl-L-lysine.</text>
        <dbReference type="EC" id="2.3.2.31"/>
    </reaction>
</comment>
<evidence type="ECO:0000313" key="13">
    <source>
        <dbReference type="Proteomes" id="UP000001194"/>
    </source>
</evidence>
<dbReference type="Proteomes" id="UP000001194">
    <property type="component" value="Unassembled WGS sequence"/>
</dbReference>
<protein>
    <recommendedName>
        <fullName evidence="2">RBR-type E3 ubiquitin transferase</fullName>
        <ecNumber evidence="2">2.3.2.31</ecNumber>
    </recommendedName>
</protein>
<name>B0DX81_LACBS</name>
<keyword evidence="3" id="KW-0808">Transferase</keyword>
<proteinExistence type="predicted"/>
<reference evidence="12 13" key="1">
    <citation type="journal article" date="2008" name="Nature">
        <title>The genome of Laccaria bicolor provides insights into mycorrhizal symbiosis.</title>
        <authorList>
            <person name="Martin F."/>
            <person name="Aerts A."/>
            <person name="Ahren D."/>
            <person name="Brun A."/>
            <person name="Danchin E.G.J."/>
            <person name="Duchaussoy F."/>
            <person name="Gibon J."/>
            <person name="Kohler A."/>
            <person name="Lindquist E."/>
            <person name="Pereda V."/>
            <person name="Salamov A."/>
            <person name="Shapiro H.J."/>
            <person name="Wuyts J."/>
            <person name="Blaudez D."/>
            <person name="Buee M."/>
            <person name="Brokstein P."/>
            <person name="Canbaeck B."/>
            <person name="Cohen D."/>
            <person name="Courty P.E."/>
            <person name="Coutinho P.M."/>
            <person name="Delaruelle C."/>
            <person name="Detter J.C."/>
            <person name="Deveau A."/>
            <person name="DiFazio S."/>
            <person name="Duplessis S."/>
            <person name="Fraissinet-Tachet L."/>
            <person name="Lucic E."/>
            <person name="Frey-Klett P."/>
            <person name="Fourrey C."/>
            <person name="Feussner I."/>
            <person name="Gay G."/>
            <person name="Grimwood J."/>
            <person name="Hoegger P.J."/>
            <person name="Jain P."/>
            <person name="Kilaru S."/>
            <person name="Labbe J."/>
            <person name="Lin Y.C."/>
            <person name="Legue V."/>
            <person name="Le Tacon F."/>
            <person name="Marmeisse R."/>
            <person name="Melayah D."/>
            <person name="Montanini B."/>
            <person name="Muratet M."/>
            <person name="Nehls U."/>
            <person name="Niculita-Hirzel H."/>
            <person name="Oudot-Le Secq M.P."/>
            <person name="Peter M."/>
            <person name="Quesneville H."/>
            <person name="Rajashekar B."/>
            <person name="Reich M."/>
            <person name="Rouhier N."/>
            <person name="Schmutz J."/>
            <person name="Yin T."/>
            <person name="Chalot M."/>
            <person name="Henrissat B."/>
            <person name="Kuees U."/>
            <person name="Lucas S."/>
            <person name="Van de Peer Y."/>
            <person name="Podila G.K."/>
            <person name="Polle A."/>
            <person name="Pukkila P.J."/>
            <person name="Richardson P.M."/>
            <person name="Rouze P."/>
            <person name="Sanders I.R."/>
            <person name="Stajich J.E."/>
            <person name="Tunlid A."/>
            <person name="Tuskan G."/>
            <person name="Grigoriev I.V."/>
        </authorList>
    </citation>
    <scope>NUCLEOTIDE SEQUENCE [LARGE SCALE GENOMIC DNA]</scope>
    <source>
        <strain evidence="13">S238N-H82 / ATCC MYA-4686</strain>
    </source>
</reference>
<dbReference type="GeneID" id="6084190"/>
<keyword evidence="8" id="KW-0862">Zinc</keyword>
<evidence type="ECO:0000256" key="3">
    <source>
        <dbReference type="ARBA" id="ARBA00022679"/>
    </source>
</evidence>
<dbReference type="SUPFAM" id="SSF57850">
    <property type="entry name" value="RING/U-box"/>
    <property type="match status" value="2"/>
</dbReference>
<evidence type="ECO:0000256" key="6">
    <source>
        <dbReference type="ARBA" id="ARBA00022771"/>
    </source>
</evidence>
<dbReference type="PROSITE" id="PS51873">
    <property type="entry name" value="TRIAD"/>
    <property type="match status" value="1"/>
</dbReference>
<evidence type="ECO:0000256" key="5">
    <source>
        <dbReference type="ARBA" id="ARBA00022737"/>
    </source>
</evidence>
<evidence type="ECO:0000256" key="7">
    <source>
        <dbReference type="ARBA" id="ARBA00022786"/>
    </source>
</evidence>
<dbReference type="EMBL" id="DS547146">
    <property type="protein sequence ID" value="EDR00789.1"/>
    <property type="molecule type" value="Genomic_DNA"/>
</dbReference>
<evidence type="ECO:0000256" key="8">
    <source>
        <dbReference type="ARBA" id="ARBA00022833"/>
    </source>
</evidence>
<keyword evidence="13" id="KW-1185">Reference proteome</keyword>
<dbReference type="AlphaFoldDB" id="B0DX81"/>
<dbReference type="EC" id="2.3.2.31" evidence="2"/>
<dbReference type="InterPro" id="IPR002867">
    <property type="entry name" value="IBR_dom"/>
</dbReference>
<dbReference type="InParanoid" id="B0DX81"/>
<feature type="domain" description="RING-type" evidence="11">
    <location>
        <begin position="46"/>
        <end position="242"/>
    </location>
</feature>
<dbReference type="RefSeq" id="XP_001888581.1">
    <property type="nucleotide sequence ID" value="XM_001888546.1"/>
</dbReference>
<organism evidence="13">
    <name type="scientific">Laccaria bicolor (strain S238N-H82 / ATCC MYA-4686)</name>
    <name type="common">Bicoloured deceiver</name>
    <name type="synonym">Laccaria laccata var. bicolor</name>
    <dbReference type="NCBI Taxonomy" id="486041"/>
    <lineage>
        <taxon>Eukaryota</taxon>
        <taxon>Fungi</taxon>
        <taxon>Dikarya</taxon>
        <taxon>Basidiomycota</taxon>
        <taxon>Agaricomycotina</taxon>
        <taxon>Agaricomycetes</taxon>
        <taxon>Agaricomycetidae</taxon>
        <taxon>Agaricales</taxon>
        <taxon>Agaricineae</taxon>
        <taxon>Hydnangiaceae</taxon>
        <taxon>Laccaria</taxon>
    </lineage>
</organism>
<keyword evidence="5" id="KW-0677">Repeat</keyword>
<dbReference type="InterPro" id="IPR001841">
    <property type="entry name" value="Znf_RING"/>
</dbReference>
<evidence type="ECO:0000256" key="2">
    <source>
        <dbReference type="ARBA" id="ARBA00012251"/>
    </source>
</evidence>
<dbReference type="Pfam" id="PF01485">
    <property type="entry name" value="IBR"/>
    <property type="match status" value="1"/>
</dbReference>
<dbReference type="OrthoDB" id="9977870at2759"/>
<dbReference type="HOGENOM" id="CLU_022048_5_2_1"/>
<dbReference type="PROSITE" id="PS00518">
    <property type="entry name" value="ZF_RING_1"/>
    <property type="match status" value="1"/>
</dbReference>
<dbReference type="Gene3D" id="1.20.120.1750">
    <property type="match status" value="1"/>
</dbReference>
<evidence type="ECO:0000256" key="1">
    <source>
        <dbReference type="ARBA" id="ARBA00001798"/>
    </source>
</evidence>
<dbReference type="InterPro" id="IPR017907">
    <property type="entry name" value="Znf_RING_CS"/>
</dbReference>
<evidence type="ECO:0000256" key="4">
    <source>
        <dbReference type="ARBA" id="ARBA00022723"/>
    </source>
</evidence>
<evidence type="ECO:0000256" key="9">
    <source>
        <dbReference type="PROSITE-ProRule" id="PRU00175"/>
    </source>
</evidence>
<sequence>MLFETTLKKVVDKLWGRHLHAKQRFVPPFICCSGQLTNTRIRNLHRTVECISCFDEVTLNKVLRAPCKHNYCSSCLAALVNQSIKDESCFPVRCCKKKVPTTRILKHLEDQDIKRNLSAKMHEYATPQSQRLYCPTKSCTTFLGAASSFRFQSVRCPACHKATCKWCRRPMHKGSPCAEDEATQELRRTAKSEGWQTCPGCKAVVQRLSGCNSIVCRCGVNFCYLCGMKMSKCRHGQCLRVNAR</sequence>
<dbReference type="InterPro" id="IPR044066">
    <property type="entry name" value="TRIAD_supradom"/>
</dbReference>
<dbReference type="KEGG" id="lbc:LACBIDRAFT_255147"/>
<evidence type="ECO:0000259" key="10">
    <source>
        <dbReference type="PROSITE" id="PS50089"/>
    </source>
</evidence>
<accession>B0DX81</accession>
<keyword evidence="4" id="KW-0479">Metal-binding</keyword>
<dbReference type="CDD" id="cd20335">
    <property type="entry name" value="BRcat_RBR"/>
    <property type="match status" value="1"/>
</dbReference>
<evidence type="ECO:0000313" key="12">
    <source>
        <dbReference type="EMBL" id="EDR00789.1"/>
    </source>
</evidence>
<dbReference type="GO" id="GO:0008270">
    <property type="term" value="F:zinc ion binding"/>
    <property type="evidence" value="ECO:0007669"/>
    <property type="project" value="UniProtKB-KW"/>
</dbReference>
<gene>
    <name evidence="12" type="ORF">LACBIDRAFT_255147</name>
</gene>
<dbReference type="GO" id="GO:0061630">
    <property type="term" value="F:ubiquitin protein ligase activity"/>
    <property type="evidence" value="ECO:0007669"/>
    <property type="project" value="UniProtKB-EC"/>
</dbReference>
<dbReference type="PANTHER" id="PTHR11685">
    <property type="entry name" value="RBR FAMILY RING FINGER AND IBR DOMAIN-CONTAINING"/>
    <property type="match status" value="1"/>
</dbReference>